<evidence type="ECO:0000256" key="4">
    <source>
        <dbReference type="SAM" id="MobiDB-lite"/>
    </source>
</evidence>
<dbReference type="EMBL" id="BOQN01000059">
    <property type="protein sequence ID" value="GIM92685.1"/>
    <property type="molecule type" value="Genomic_DNA"/>
</dbReference>
<feature type="compositionally biased region" description="Basic and acidic residues" evidence="4">
    <location>
        <begin position="202"/>
        <end position="213"/>
    </location>
</feature>
<dbReference type="Proteomes" id="UP000677082">
    <property type="component" value="Unassembled WGS sequence"/>
</dbReference>
<keyword evidence="7" id="KW-1185">Reference proteome</keyword>
<dbReference type="GO" id="GO:0009228">
    <property type="term" value="P:thiamine biosynthetic process"/>
    <property type="evidence" value="ECO:0007669"/>
    <property type="project" value="UniProtKB-KW"/>
</dbReference>
<accession>A0A919TBU2</accession>
<dbReference type="Pfam" id="PF02581">
    <property type="entry name" value="TMP-TENI"/>
    <property type="match status" value="1"/>
</dbReference>
<evidence type="ECO:0000313" key="7">
    <source>
        <dbReference type="Proteomes" id="UP000677082"/>
    </source>
</evidence>
<evidence type="ECO:0000256" key="3">
    <source>
        <dbReference type="ARBA" id="ARBA00022977"/>
    </source>
</evidence>
<feature type="compositionally biased region" description="Low complexity" evidence="4">
    <location>
        <begin position="214"/>
        <end position="240"/>
    </location>
</feature>
<reference evidence="6 7" key="1">
    <citation type="submission" date="2021-03" db="EMBL/GenBank/DDBJ databases">
        <title>Whole genome shotgun sequence of Actinoplanes toevensis NBRC 105298.</title>
        <authorList>
            <person name="Komaki H."/>
            <person name="Tamura T."/>
        </authorList>
    </citation>
    <scope>NUCLEOTIDE SEQUENCE [LARGE SCALE GENOMIC DNA]</scope>
    <source>
        <strain evidence="6 7">NBRC 105298</strain>
    </source>
</reference>
<sequence length="259" mass="25870">MVTPSGLVLLTDRRLAAGPLTRVVARAVRGGAAWVILRERDLPYAERRALALALRDLLPPGRLIVAGPDPLGADAVHLAEADPLPAAGVSLIGRSRHDLPGLSIEDYVTLSPIFATSSKPGHGPALGPTGAALLAGDVPWLALGGIDSPSRAAACAAAGAHGIAVMGAIMRAEDPEGLTRTLASAFGAARSARAAGGSGDLPTREISQDHDVRPTAAAIAAGASGSARPGGSARPVGAVRPAPPPAAHRRGPTGPGGRR</sequence>
<comment type="function">
    <text evidence="1">Condenses 4-methyl-5-(beta-hydroxyethyl)thiazole monophosphate (THZ-P) and 2-methyl-4-amino-5-hydroxymethyl pyrimidine pyrophosphate (HMP-PP) to form thiamine monophosphate (TMP).</text>
</comment>
<dbReference type="CDD" id="cd00564">
    <property type="entry name" value="TMP_TenI"/>
    <property type="match status" value="1"/>
</dbReference>
<dbReference type="InterPro" id="IPR013785">
    <property type="entry name" value="Aldolase_TIM"/>
</dbReference>
<organism evidence="6 7">
    <name type="scientific">Paractinoplanes toevensis</name>
    <dbReference type="NCBI Taxonomy" id="571911"/>
    <lineage>
        <taxon>Bacteria</taxon>
        <taxon>Bacillati</taxon>
        <taxon>Actinomycetota</taxon>
        <taxon>Actinomycetes</taxon>
        <taxon>Micromonosporales</taxon>
        <taxon>Micromonosporaceae</taxon>
        <taxon>Paractinoplanes</taxon>
    </lineage>
</organism>
<protein>
    <recommendedName>
        <fullName evidence="5">Thiamine phosphate synthase/TenI domain-containing protein</fullName>
    </recommendedName>
</protein>
<dbReference type="GO" id="GO:0004789">
    <property type="term" value="F:thiamine-phosphate diphosphorylase activity"/>
    <property type="evidence" value="ECO:0007669"/>
    <property type="project" value="TreeGrafter"/>
</dbReference>
<comment type="pathway">
    <text evidence="2">Cofactor biosynthesis; thiamine diphosphate biosynthesis.</text>
</comment>
<dbReference type="InterPro" id="IPR022998">
    <property type="entry name" value="ThiamineP_synth_TenI"/>
</dbReference>
<feature type="region of interest" description="Disordered" evidence="4">
    <location>
        <begin position="192"/>
        <end position="259"/>
    </location>
</feature>
<dbReference type="Gene3D" id="3.20.20.70">
    <property type="entry name" value="Aldolase class I"/>
    <property type="match status" value="1"/>
</dbReference>
<dbReference type="PANTHER" id="PTHR20857:SF15">
    <property type="entry name" value="THIAMINE-PHOSPHATE SYNTHASE"/>
    <property type="match status" value="1"/>
</dbReference>
<feature type="domain" description="Thiamine phosphate synthase/TenI" evidence="5">
    <location>
        <begin position="7"/>
        <end position="169"/>
    </location>
</feature>
<gene>
    <name evidence="6" type="ORF">Ato02nite_044780</name>
</gene>
<dbReference type="PANTHER" id="PTHR20857">
    <property type="entry name" value="THIAMINE-PHOSPHATE PYROPHOSPHORYLASE"/>
    <property type="match status" value="1"/>
</dbReference>
<evidence type="ECO:0000256" key="1">
    <source>
        <dbReference type="ARBA" id="ARBA00003814"/>
    </source>
</evidence>
<evidence type="ECO:0000313" key="6">
    <source>
        <dbReference type="EMBL" id="GIM92685.1"/>
    </source>
</evidence>
<evidence type="ECO:0000256" key="2">
    <source>
        <dbReference type="ARBA" id="ARBA00004948"/>
    </source>
</evidence>
<keyword evidence="3" id="KW-0784">Thiamine biosynthesis</keyword>
<name>A0A919TBU2_9ACTN</name>
<dbReference type="GO" id="GO:0005737">
    <property type="term" value="C:cytoplasm"/>
    <property type="evidence" value="ECO:0007669"/>
    <property type="project" value="TreeGrafter"/>
</dbReference>
<feature type="compositionally biased region" description="Basic residues" evidence="4">
    <location>
        <begin position="247"/>
        <end position="259"/>
    </location>
</feature>
<dbReference type="AlphaFoldDB" id="A0A919TBU2"/>
<dbReference type="SUPFAM" id="SSF51391">
    <property type="entry name" value="Thiamin phosphate synthase"/>
    <property type="match status" value="1"/>
</dbReference>
<evidence type="ECO:0000259" key="5">
    <source>
        <dbReference type="Pfam" id="PF02581"/>
    </source>
</evidence>
<proteinExistence type="predicted"/>
<dbReference type="InterPro" id="IPR036206">
    <property type="entry name" value="ThiamineP_synth_sf"/>
</dbReference>
<comment type="caution">
    <text evidence="6">The sequence shown here is derived from an EMBL/GenBank/DDBJ whole genome shotgun (WGS) entry which is preliminary data.</text>
</comment>